<dbReference type="Proteomes" id="UP000600565">
    <property type="component" value="Unassembled WGS sequence"/>
</dbReference>
<keyword evidence="1" id="KW-0812">Transmembrane</keyword>
<sequence>MSAQLVSILVMFISGLAVGAIIDCIRINLNRIPLKNIRRITWLLEWHVWLILGVSTFYLLFLVKGGQWRFVDPLAQLAGIAAYEVIFQNSFRFLGRVFINIFIRPILFIGHVVAKVITSIIKLLKTIIVFLCNPIIKLFRKYLLKNFKTQ</sequence>
<evidence type="ECO:0000313" key="3">
    <source>
        <dbReference type="Proteomes" id="UP000600565"/>
    </source>
</evidence>
<organism evidence="2 3">
    <name type="scientific">Solibacillus merdavium</name>
    <dbReference type="NCBI Taxonomy" id="2762218"/>
    <lineage>
        <taxon>Bacteria</taxon>
        <taxon>Bacillati</taxon>
        <taxon>Bacillota</taxon>
        <taxon>Bacilli</taxon>
        <taxon>Bacillales</taxon>
        <taxon>Caryophanaceae</taxon>
        <taxon>Solibacillus</taxon>
    </lineage>
</organism>
<feature type="transmembrane region" description="Helical" evidence="1">
    <location>
        <begin position="6"/>
        <end position="29"/>
    </location>
</feature>
<name>A0ABR8XSC4_9BACL</name>
<evidence type="ECO:0008006" key="4">
    <source>
        <dbReference type="Google" id="ProtNLM"/>
    </source>
</evidence>
<reference evidence="2 3" key="1">
    <citation type="submission" date="2020-08" db="EMBL/GenBank/DDBJ databases">
        <title>A Genomic Blueprint of the Chicken Gut Microbiome.</title>
        <authorList>
            <person name="Gilroy R."/>
            <person name="Ravi A."/>
            <person name="Getino M."/>
            <person name="Pursley I."/>
            <person name="Horton D.L."/>
            <person name="Alikhan N.-F."/>
            <person name="Baker D."/>
            <person name="Gharbi K."/>
            <person name="Hall N."/>
            <person name="Watson M."/>
            <person name="Adriaenssens E.M."/>
            <person name="Foster-Nyarko E."/>
            <person name="Jarju S."/>
            <person name="Secka A."/>
            <person name="Antonio M."/>
            <person name="Oren A."/>
            <person name="Chaudhuri R."/>
            <person name="La Ragione R.M."/>
            <person name="Hildebrand F."/>
            <person name="Pallen M.J."/>
        </authorList>
    </citation>
    <scope>NUCLEOTIDE SEQUENCE [LARGE SCALE GENOMIC DNA]</scope>
    <source>
        <strain evidence="2 3">Sa1YVA6</strain>
    </source>
</reference>
<evidence type="ECO:0000313" key="2">
    <source>
        <dbReference type="EMBL" id="MBD8034838.1"/>
    </source>
</evidence>
<keyword evidence="1" id="KW-0472">Membrane</keyword>
<feature type="transmembrane region" description="Helical" evidence="1">
    <location>
        <begin position="41"/>
        <end position="61"/>
    </location>
</feature>
<accession>A0ABR8XSC4</accession>
<feature type="transmembrane region" description="Helical" evidence="1">
    <location>
        <begin position="120"/>
        <end position="139"/>
    </location>
</feature>
<gene>
    <name evidence="2" type="ORF">H9632_17390</name>
</gene>
<dbReference type="Pfam" id="PF09578">
    <property type="entry name" value="Spore_YabQ"/>
    <property type="match status" value="1"/>
</dbReference>
<proteinExistence type="predicted"/>
<dbReference type="InterPro" id="IPR019074">
    <property type="entry name" value="YabQ"/>
</dbReference>
<keyword evidence="1" id="KW-1133">Transmembrane helix</keyword>
<keyword evidence="3" id="KW-1185">Reference proteome</keyword>
<dbReference type="EMBL" id="JACSPW010000024">
    <property type="protein sequence ID" value="MBD8034838.1"/>
    <property type="molecule type" value="Genomic_DNA"/>
</dbReference>
<protein>
    <recommendedName>
        <fullName evidence="4">Spore cortex biosynthesis protein YabQ</fullName>
    </recommendedName>
</protein>
<evidence type="ECO:0000256" key="1">
    <source>
        <dbReference type="SAM" id="Phobius"/>
    </source>
</evidence>
<dbReference type="NCBIfam" id="TIGR02893">
    <property type="entry name" value="spore_yabQ"/>
    <property type="match status" value="1"/>
</dbReference>
<comment type="caution">
    <text evidence="2">The sequence shown here is derived from an EMBL/GenBank/DDBJ whole genome shotgun (WGS) entry which is preliminary data.</text>
</comment>